<dbReference type="Proteomes" id="UP001352852">
    <property type="component" value="Unassembled WGS sequence"/>
</dbReference>
<feature type="non-terminal residue" evidence="2">
    <location>
        <position position="1"/>
    </location>
</feature>
<dbReference type="CDD" id="cd00063">
    <property type="entry name" value="FN3"/>
    <property type="match status" value="1"/>
</dbReference>
<accession>A0ABU7D8P2</accession>
<dbReference type="PANTHER" id="PTHR46957">
    <property type="entry name" value="CYTOKINE RECEPTOR"/>
    <property type="match status" value="1"/>
</dbReference>
<organism evidence="2 3">
    <name type="scientific">Characodon lateralis</name>
    <dbReference type="NCBI Taxonomy" id="208331"/>
    <lineage>
        <taxon>Eukaryota</taxon>
        <taxon>Metazoa</taxon>
        <taxon>Chordata</taxon>
        <taxon>Craniata</taxon>
        <taxon>Vertebrata</taxon>
        <taxon>Euteleostomi</taxon>
        <taxon>Actinopterygii</taxon>
        <taxon>Neopterygii</taxon>
        <taxon>Teleostei</taxon>
        <taxon>Neoteleostei</taxon>
        <taxon>Acanthomorphata</taxon>
        <taxon>Ovalentaria</taxon>
        <taxon>Atherinomorphae</taxon>
        <taxon>Cyprinodontiformes</taxon>
        <taxon>Goodeidae</taxon>
        <taxon>Characodon</taxon>
    </lineage>
</organism>
<dbReference type="InterPro" id="IPR036116">
    <property type="entry name" value="FN3_sf"/>
</dbReference>
<reference evidence="2 3" key="1">
    <citation type="submission" date="2021-06" db="EMBL/GenBank/DDBJ databases">
        <authorList>
            <person name="Palmer J.M."/>
        </authorList>
    </citation>
    <scope>NUCLEOTIDE SEQUENCE [LARGE SCALE GENOMIC DNA]</scope>
    <source>
        <strain evidence="2 3">CL_MEX2019</strain>
        <tissue evidence="2">Muscle</tissue>
    </source>
</reference>
<dbReference type="Pfam" id="PF00041">
    <property type="entry name" value="fn3"/>
    <property type="match status" value="1"/>
</dbReference>
<dbReference type="SUPFAM" id="SSF49265">
    <property type="entry name" value="Fibronectin type III"/>
    <property type="match status" value="1"/>
</dbReference>
<dbReference type="EMBL" id="JAHUTJ010018473">
    <property type="protein sequence ID" value="MED6271538.1"/>
    <property type="molecule type" value="Genomic_DNA"/>
</dbReference>
<gene>
    <name evidence="2" type="ORF">CHARACLAT_021337</name>
</gene>
<dbReference type="InterPro" id="IPR050713">
    <property type="entry name" value="RTP_Phos/Ushers"/>
</dbReference>
<keyword evidence="3" id="KW-1185">Reference proteome</keyword>
<evidence type="ECO:0000259" key="1">
    <source>
        <dbReference type="PROSITE" id="PS50853"/>
    </source>
</evidence>
<dbReference type="InterPro" id="IPR003961">
    <property type="entry name" value="FN3_dom"/>
</dbReference>
<dbReference type="InterPro" id="IPR013783">
    <property type="entry name" value="Ig-like_fold"/>
</dbReference>
<evidence type="ECO:0000313" key="2">
    <source>
        <dbReference type="EMBL" id="MED6271538.1"/>
    </source>
</evidence>
<comment type="caution">
    <text evidence="2">The sequence shown here is derived from an EMBL/GenBank/DDBJ whole genome shotgun (WGS) entry which is preliminary data.</text>
</comment>
<evidence type="ECO:0000313" key="3">
    <source>
        <dbReference type="Proteomes" id="UP001352852"/>
    </source>
</evidence>
<name>A0ABU7D8P2_9TELE</name>
<dbReference type="Gene3D" id="2.60.40.10">
    <property type="entry name" value="Immunoglobulins"/>
    <property type="match status" value="2"/>
</dbReference>
<protein>
    <recommendedName>
        <fullName evidence="1">Fibronectin type-III domain-containing protein</fullName>
    </recommendedName>
</protein>
<dbReference type="PANTHER" id="PTHR46957:SF7">
    <property type="entry name" value="USHERIN"/>
    <property type="match status" value="1"/>
</dbReference>
<dbReference type="SMART" id="SM00060">
    <property type="entry name" value="FN3"/>
    <property type="match status" value="2"/>
</dbReference>
<dbReference type="PROSITE" id="PS50853">
    <property type="entry name" value="FN3"/>
    <property type="match status" value="1"/>
</dbReference>
<proteinExistence type="predicted"/>
<feature type="domain" description="Fibronectin type-III" evidence="1">
    <location>
        <begin position="9"/>
        <end position="102"/>
    </location>
</feature>
<sequence>VVAVTAQGVPEDVKPPVVTAVSSSSLHVNWSVPSHPNGVIQKYHLNQTGVGTIFTHTGGPNIYTLKGLEPYTDYSFVVVACTALGCTASEPSTGRTLQASPSGVWLSPRHLIINTSAVELYWDQPAQPNGHIFQYRIIRDGRSVFTGGHRDQNYTDTGLMPKHRLSMDTLKEAHKKFVHM</sequence>